<dbReference type="EMBL" id="JAGKQH010000004">
    <property type="protein sequence ID" value="KAG6600318.1"/>
    <property type="molecule type" value="Genomic_DNA"/>
</dbReference>
<evidence type="ECO:0000313" key="1">
    <source>
        <dbReference type="EMBL" id="KAG6600318.1"/>
    </source>
</evidence>
<dbReference type="AlphaFoldDB" id="A0AAV6NNJ0"/>
<comment type="caution">
    <text evidence="1">The sequence shown here is derived from an EMBL/GenBank/DDBJ whole genome shotgun (WGS) entry which is preliminary data.</text>
</comment>
<protein>
    <submittedName>
        <fullName evidence="1">Uncharacterized protein</fullName>
    </submittedName>
</protein>
<name>A0AAV6NNJ0_9ROSI</name>
<organism evidence="1 2">
    <name type="scientific">Cucurbita argyrosperma subsp. sororia</name>
    <dbReference type="NCBI Taxonomy" id="37648"/>
    <lineage>
        <taxon>Eukaryota</taxon>
        <taxon>Viridiplantae</taxon>
        <taxon>Streptophyta</taxon>
        <taxon>Embryophyta</taxon>
        <taxon>Tracheophyta</taxon>
        <taxon>Spermatophyta</taxon>
        <taxon>Magnoliopsida</taxon>
        <taxon>eudicotyledons</taxon>
        <taxon>Gunneridae</taxon>
        <taxon>Pentapetalae</taxon>
        <taxon>rosids</taxon>
        <taxon>fabids</taxon>
        <taxon>Cucurbitales</taxon>
        <taxon>Cucurbitaceae</taxon>
        <taxon>Cucurbiteae</taxon>
        <taxon>Cucurbita</taxon>
    </lineage>
</organism>
<keyword evidence="2" id="KW-1185">Reference proteome</keyword>
<gene>
    <name evidence="1" type="ORF">SDJN03_05551</name>
</gene>
<feature type="non-terminal residue" evidence="1">
    <location>
        <position position="1"/>
    </location>
</feature>
<reference evidence="1 2" key="1">
    <citation type="journal article" date="2021" name="Hortic Res">
        <title>The domestication of Cucurbita argyrosperma as revealed by the genome of its wild relative.</title>
        <authorList>
            <person name="Barrera-Redondo J."/>
            <person name="Sanchez-de la Vega G."/>
            <person name="Aguirre-Liguori J.A."/>
            <person name="Castellanos-Morales G."/>
            <person name="Gutierrez-Guerrero Y.T."/>
            <person name="Aguirre-Dugua X."/>
            <person name="Aguirre-Planter E."/>
            <person name="Tenaillon M.I."/>
            <person name="Lira-Saade R."/>
            <person name="Eguiarte L.E."/>
        </authorList>
    </citation>
    <scope>NUCLEOTIDE SEQUENCE [LARGE SCALE GENOMIC DNA]</scope>
    <source>
        <strain evidence="1">JBR-2021</strain>
    </source>
</reference>
<proteinExistence type="predicted"/>
<evidence type="ECO:0000313" key="2">
    <source>
        <dbReference type="Proteomes" id="UP000685013"/>
    </source>
</evidence>
<dbReference type="Proteomes" id="UP000685013">
    <property type="component" value="Chromosome 4"/>
</dbReference>
<sequence length="95" mass="11230">MNSQVKHLLMLITINQAFQTSIPSSMVEFRPISNARQDPELVQVNQQPLGEPKFTEFSRAINTKVYNFQPQQRTMHQQPMFYRETLIEDEWKSSE</sequence>
<accession>A0AAV6NNJ0</accession>